<sequence>MNGLSDVRLMLHSQELDNTLSTAIKAVHADQSMPAGMSRWARYRHRWTSRRALLQMTDDELRDVGLEAWQARAEAMKPFWK</sequence>
<feature type="domain" description="YjiS-like" evidence="1">
    <location>
        <begin position="38"/>
        <end position="67"/>
    </location>
</feature>
<accession>A0AAU8LNB6</accession>
<dbReference type="InterPro" id="IPR009506">
    <property type="entry name" value="YjiS-like"/>
</dbReference>
<dbReference type="RefSeq" id="WP_024695102.1">
    <property type="nucleotide sequence ID" value="NZ_CP159362.1"/>
</dbReference>
<reference evidence="2" key="1">
    <citation type="journal article" date="2014" name="Genome Announc.">
        <title>Draft Genome Sequences of a Phylogenetically Diverse Suite of Pseudomonas syringae Strains from Multiple Source Populations.</title>
        <authorList>
            <person name="Baltrus D.A."/>
            <person name="Yourstone S."/>
            <person name="Lind A."/>
            <person name="Guilbaud C."/>
            <person name="Sands D.C."/>
            <person name="Jones C.D."/>
            <person name="Morris C.E."/>
            <person name="Dangl J.L."/>
        </authorList>
    </citation>
    <scope>NUCLEOTIDE SEQUENCE</scope>
    <source>
        <strain evidence="2">CC1417</strain>
    </source>
</reference>
<gene>
    <name evidence="2" type="ORF">N011_10740</name>
</gene>
<organism evidence="2">
    <name type="scientific">Pseudomonas syringae CC1417</name>
    <dbReference type="NCBI Taxonomy" id="1357272"/>
    <lineage>
        <taxon>Bacteria</taxon>
        <taxon>Pseudomonadati</taxon>
        <taxon>Pseudomonadota</taxon>
        <taxon>Gammaproteobacteria</taxon>
        <taxon>Pseudomonadales</taxon>
        <taxon>Pseudomonadaceae</taxon>
        <taxon>Pseudomonas</taxon>
        <taxon>Pseudomonas syringae</taxon>
    </lineage>
</organism>
<evidence type="ECO:0000313" key="2">
    <source>
        <dbReference type="EMBL" id="XCN69727.1"/>
    </source>
</evidence>
<name>A0AAU8LNB6_PSESX</name>
<proteinExistence type="predicted"/>
<reference evidence="2" key="2">
    <citation type="submission" date="2024-07" db="EMBL/GenBank/DDBJ databases">
        <title>A complete genome sequence for Pseudomonas syringae CC1417.</title>
        <authorList>
            <person name="Baltrus D.A."/>
        </authorList>
    </citation>
    <scope>NUCLEOTIDE SEQUENCE</scope>
    <source>
        <strain evidence="2">CC1417</strain>
    </source>
</reference>
<dbReference type="Pfam" id="PF06568">
    <property type="entry name" value="YjiS-like"/>
    <property type="match status" value="1"/>
</dbReference>
<protein>
    <submittedName>
        <fullName evidence="2">DUF1127 domain-containing protein</fullName>
    </submittedName>
</protein>
<evidence type="ECO:0000259" key="1">
    <source>
        <dbReference type="Pfam" id="PF06568"/>
    </source>
</evidence>
<dbReference type="AlphaFoldDB" id="A0AAU8LNB6"/>
<dbReference type="EMBL" id="CP159362">
    <property type="protein sequence ID" value="XCN69727.1"/>
    <property type="molecule type" value="Genomic_DNA"/>
</dbReference>